<dbReference type="PANTHER" id="PTHR11161:SF22">
    <property type="entry name" value="ACYLTRANSFERASE 3 DOMAIN-CONTAINING PROTEIN-RELATED"/>
    <property type="match status" value="1"/>
</dbReference>
<accession>A0ABN8AXS2</accession>
<name>A0ABN8AXS2_CHISP</name>
<keyword evidence="4" id="KW-1185">Reference proteome</keyword>
<feature type="transmembrane region" description="Helical" evidence="1">
    <location>
        <begin position="587"/>
        <end position="607"/>
    </location>
</feature>
<feature type="transmembrane region" description="Helical" evidence="1">
    <location>
        <begin position="147"/>
        <end position="168"/>
    </location>
</feature>
<feature type="transmembrane region" description="Helical" evidence="1">
    <location>
        <begin position="548"/>
        <end position="567"/>
    </location>
</feature>
<keyword evidence="1" id="KW-1133">Transmembrane helix</keyword>
<dbReference type="Proteomes" id="UP001153292">
    <property type="component" value="Chromosome 19"/>
</dbReference>
<feature type="transmembrane region" description="Helical" evidence="1">
    <location>
        <begin position="387"/>
        <end position="406"/>
    </location>
</feature>
<organism evidence="3 4">
    <name type="scientific">Chilo suppressalis</name>
    <name type="common">Asiatic rice borer moth</name>
    <dbReference type="NCBI Taxonomy" id="168631"/>
    <lineage>
        <taxon>Eukaryota</taxon>
        <taxon>Metazoa</taxon>
        <taxon>Ecdysozoa</taxon>
        <taxon>Arthropoda</taxon>
        <taxon>Hexapoda</taxon>
        <taxon>Insecta</taxon>
        <taxon>Pterygota</taxon>
        <taxon>Neoptera</taxon>
        <taxon>Endopterygota</taxon>
        <taxon>Lepidoptera</taxon>
        <taxon>Glossata</taxon>
        <taxon>Ditrysia</taxon>
        <taxon>Pyraloidea</taxon>
        <taxon>Crambidae</taxon>
        <taxon>Crambinae</taxon>
        <taxon>Chilo</taxon>
    </lineage>
</organism>
<feature type="transmembrane region" description="Helical" evidence="1">
    <location>
        <begin position="256"/>
        <end position="277"/>
    </location>
</feature>
<feature type="transmembrane region" description="Helical" evidence="1">
    <location>
        <begin position="515"/>
        <end position="536"/>
    </location>
</feature>
<evidence type="ECO:0000313" key="3">
    <source>
        <dbReference type="EMBL" id="CAH0401113.1"/>
    </source>
</evidence>
<feature type="signal peptide" evidence="2">
    <location>
        <begin position="1"/>
        <end position="18"/>
    </location>
</feature>
<keyword evidence="1" id="KW-0472">Membrane</keyword>
<reference evidence="3" key="1">
    <citation type="submission" date="2021-12" db="EMBL/GenBank/DDBJ databases">
        <authorList>
            <person name="King R."/>
        </authorList>
    </citation>
    <scope>NUCLEOTIDE SEQUENCE</scope>
</reference>
<dbReference type="InterPro" id="IPR052728">
    <property type="entry name" value="O2_lipid_transport_reg"/>
</dbReference>
<evidence type="ECO:0008006" key="5">
    <source>
        <dbReference type="Google" id="ProtNLM"/>
    </source>
</evidence>
<dbReference type="PANTHER" id="PTHR11161">
    <property type="entry name" value="O-ACYLTRANSFERASE"/>
    <property type="match status" value="1"/>
</dbReference>
<evidence type="ECO:0000256" key="1">
    <source>
        <dbReference type="SAM" id="Phobius"/>
    </source>
</evidence>
<evidence type="ECO:0000313" key="4">
    <source>
        <dbReference type="Proteomes" id="UP001153292"/>
    </source>
</evidence>
<feature type="transmembrane region" description="Helical" evidence="1">
    <location>
        <begin position="472"/>
        <end position="495"/>
    </location>
</feature>
<proteinExistence type="predicted"/>
<keyword evidence="1" id="KW-0812">Transmembrane</keyword>
<feature type="transmembrane region" description="Helical" evidence="1">
    <location>
        <begin position="443"/>
        <end position="460"/>
    </location>
</feature>
<keyword evidence="2" id="KW-0732">Signal</keyword>
<feature type="chain" id="PRO_5047202538" description="Acyltransferase 3 domain-containing protein" evidence="2">
    <location>
        <begin position="19"/>
        <end position="631"/>
    </location>
</feature>
<gene>
    <name evidence="3" type="ORF">CHILSU_LOCUS4325</name>
</gene>
<sequence length="631" mass="73211">MEKWTIVLAIFFFNHSSATSITEKLPREEFSKFPLFRHLDRFTPCVELKGGAYCSTNFHLVAAGHNELYEKIENITTSAVRHYNYRNPHYGYCVTQRCKQFYKGDSDLELLEAMGACLNHTLEREYGLRARINYSTCYRHGERKHRVTWLDCAAAVFFLTIFASVVAGTSYDIFATNKDPNCYLTCFSLPANWAQLKAPWPSDKMTARLVGINGMRAITSIMVVYTHAALGIGLTLENPYELEQIMESFSFRLMGHTHIAMQTFFVFSGMFMTYSLQISNERNPLTLRSLPKAIFFRWYRLAPVYLATILFSATWYKFLPYGPFWQELVNDEVHDCQAHWSSMFFFYSNYQYGSQCNPHHWSTALDFHMHILGLLVMLIPSEKMRNTALFLLCAIGIVVPGIEVYLRDIDGVILPSGKTMQSLRTFDKYEVFNYIHKRTHNNIPVFIIGMAFGLFLYKFMKNPVDTTKYKKYAPLYWLTFPLMMGMLSLNSSLFLKEGGRASLPTRLFYAMVPKSLWGLLILTTIFGMICKVENVYRRILEWPGWVSLVRLTYCTYNVHMTIIRWLYAEDTQLTFVSELHLVTKSMGVIVLTFILSTFVWLFVEAPLNNLLKRFLGKKSILQVESDKNKSE</sequence>
<feature type="transmembrane region" description="Helical" evidence="1">
    <location>
        <begin position="298"/>
        <end position="318"/>
    </location>
</feature>
<protein>
    <recommendedName>
        <fullName evidence="5">Acyltransferase 3 domain-containing protein</fullName>
    </recommendedName>
</protein>
<feature type="transmembrane region" description="Helical" evidence="1">
    <location>
        <begin position="214"/>
        <end position="236"/>
    </location>
</feature>
<dbReference type="EMBL" id="OU963912">
    <property type="protein sequence ID" value="CAH0401113.1"/>
    <property type="molecule type" value="Genomic_DNA"/>
</dbReference>
<evidence type="ECO:0000256" key="2">
    <source>
        <dbReference type="SAM" id="SignalP"/>
    </source>
</evidence>